<reference evidence="1" key="1">
    <citation type="submission" date="2010-05" db="EMBL/GenBank/DDBJ databases">
        <title>The draft genome of Desulfonatronospira thiodismutans ASO3-1.</title>
        <authorList>
            <consortium name="US DOE Joint Genome Institute (JGI-PGF)"/>
            <person name="Lucas S."/>
            <person name="Copeland A."/>
            <person name="Lapidus A."/>
            <person name="Cheng J.-F."/>
            <person name="Bruce D."/>
            <person name="Goodwin L."/>
            <person name="Pitluck S."/>
            <person name="Chertkov O."/>
            <person name="Brettin T."/>
            <person name="Detter J.C."/>
            <person name="Han C."/>
            <person name="Land M.L."/>
            <person name="Hauser L."/>
            <person name="Kyrpides N."/>
            <person name="Mikhailova N."/>
            <person name="Muyzer G."/>
            <person name="Woyke T."/>
        </authorList>
    </citation>
    <scope>NUCLEOTIDE SEQUENCE [LARGE SCALE GENOMIC DNA]</scope>
    <source>
        <strain evidence="1">ASO3-1</strain>
    </source>
</reference>
<evidence type="ECO:0000313" key="1">
    <source>
        <dbReference type="EMBL" id="EFI35501.1"/>
    </source>
</evidence>
<evidence type="ECO:0000313" key="2">
    <source>
        <dbReference type="Proteomes" id="UP000005496"/>
    </source>
</evidence>
<accession>D6SLE0</accession>
<organism evidence="1 2">
    <name type="scientific">Desulfonatronospira thiodismutans ASO3-1</name>
    <dbReference type="NCBI Taxonomy" id="555779"/>
    <lineage>
        <taxon>Bacteria</taxon>
        <taxon>Pseudomonadati</taxon>
        <taxon>Thermodesulfobacteriota</taxon>
        <taxon>Desulfovibrionia</taxon>
        <taxon>Desulfovibrionales</taxon>
        <taxon>Desulfonatronovibrionaceae</taxon>
        <taxon>Desulfonatronospira</taxon>
    </lineage>
</organism>
<dbReference type="AlphaFoldDB" id="D6SLE0"/>
<dbReference type="EMBL" id="ACJN02000001">
    <property type="protein sequence ID" value="EFI35501.1"/>
    <property type="molecule type" value="Genomic_DNA"/>
</dbReference>
<sequence length="224" mass="25638">MIRQVLVRTGKVLPDKSEANKQEAREHLVSGNCLYLTPGLYVRLDNLVREHAGMFLEVFDLDERRSGVLEPMDWANCSPAGSDRYRRSSEKVSAEITAIEIANKIPLDEIRSARRLELDLVRDIPLELFYEWLVWHEIHHSVHDDPVVAAGLDNCVHPEIKSAGDRIKIMQAMELEADRASFNRLFPERTLKAATPAGIKKVRSIEPYLVLLHEIRAKRGIKRK</sequence>
<name>D6SLE0_9BACT</name>
<comment type="caution">
    <text evidence="1">The sequence shown here is derived from an EMBL/GenBank/DDBJ whole genome shotgun (WGS) entry which is preliminary data.</text>
</comment>
<protein>
    <submittedName>
        <fullName evidence="1">Uncharacterized protein</fullName>
    </submittedName>
</protein>
<dbReference type="Proteomes" id="UP000005496">
    <property type="component" value="Unassembled WGS sequence"/>
</dbReference>
<keyword evidence="2" id="KW-1185">Reference proteome</keyword>
<proteinExistence type="predicted"/>
<gene>
    <name evidence="1" type="ORF">Dthio_PD2924</name>
</gene>